<dbReference type="Proteomes" id="UP000297716">
    <property type="component" value="Unassembled WGS sequence"/>
</dbReference>
<dbReference type="OrthoDB" id="4725729at2759"/>
<reference evidence="1 2" key="1">
    <citation type="submission" date="2019-03" db="EMBL/GenBank/DDBJ databases">
        <title>Draft genome sequence of Xylaria hypoxylon DSM 108379, a ubiquitous saprotrophic-parasitic fungi on hardwood.</title>
        <authorList>
            <person name="Buettner E."/>
            <person name="Leonhardt S."/>
            <person name="Gebauer A.M."/>
            <person name="Liers C."/>
            <person name="Hofrichter M."/>
            <person name="Kellner H."/>
        </authorList>
    </citation>
    <scope>NUCLEOTIDE SEQUENCE [LARGE SCALE GENOMIC DNA]</scope>
    <source>
        <strain evidence="1 2">DSM 108379</strain>
    </source>
</reference>
<sequence length="240" mass="27635">MCQDIQKVTFFCGHRVSFWWGKSRFCLFTGEGVDRFHTTYTSFKNDENKCPRCTVGDEIKKQGKVMKRDAFLEAVANKYGKTQDAREEKQAKKWETLDEESKANLTEAKKDDLRLQVKEQIAFYLGKDNMKPSGKIAMLRTILGLPDYHNHQELVRFFASRYFKATDKNRALEDEERKKLFSITRRARLDRTLKAGLNLSQPIPLPIREKKAEKGEPASHAQAVQTQVEEGIAKVSITPA</sequence>
<evidence type="ECO:0000313" key="1">
    <source>
        <dbReference type="EMBL" id="TGJ82146.1"/>
    </source>
</evidence>
<protein>
    <submittedName>
        <fullName evidence="1">Uncharacterized protein</fullName>
    </submittedName>
</protein>
<keyword evidence="2" id="KW-1185">Reference proteome</keyword>
<comment type="caution">
    <text evidence="1">The sequence shown here is derived from an EMBL/GenBank/DDBJ whole genome shotgun (WGS) entry which is preliminary data.</text>
</comment>
<organism evidence="1 2">
    <name type="scientific">Xylaria hypoxylon</name>
    <dbReference type="NCBI Taxonomy" id="37992"/>
    <lineage>
        <taxon>Eukaryota</taxon>
        <taxon>Fungi</taxon>
        <taxon>Dikarya</taxon>
        <taxon>Ascomycota</taxon>
        <taxon>Pezizomycotina</taxon>
        <taxon>Sordariomycetes</taxon>
        <taxon>Xylariomycetidae</taxon>
        <taxon>Xylariales</taxon>
        <taxon>Xylariaceae</taxon>
        <taxon>Xylaria</taxon>
    </lineage>
</organism>
<accession>A0A4Z0YXM7</accession>
<evidence type="ECO:0000313" key="2">
    <source>
        <dbReference type="Proteomes" id="UP000297716"/>
    </source>
</evidence>
<proteinExistence type="predicted"/>
<dbReference type="AlphaFoldDB" id="A0A4Z0YXM7"/>
<gene>
    <name evidence="1" type="ORF">E0Z10_g6595</name>
</gene>
<name>A0A4Z0YXM7_9PEZI</name>
<dbReference type="EMBL" id="SKBN01000139">
    <property type="protein sequence ID" value="TGJ82146.1"/>
    <property type="molecule type" value="Genomic_DNA"/>
</dbReference>